<accession>A0A2V0R9S4</accession>
<comment type="caution">
    <text evidence="2">The sequence shown here is derived from an EMBL/GenBank/DDBJ whole genome shotgun (WGS) entry which is preliminary data.</text>
</comment>
<keyword evidence="1" id="KW-0472">Membrane</keyword>
<evidence type="ECO:0000256" key="1">
    <source>
        <dbReference type="SAM" id="Phobius"/>
    </source>
</evidence>
<keyword evidence="1" id="KW-1133">Transmembrane helix</keyword>
<protein>
    <submittedName>
        <fullName evidence="2">Uncharacterized protein</fullName>
    </submittedName>
</protein>
<keyword evidence="1" id="KW-0812">Transmembrane</keyword>
<organism evidence="2">
    <name type="scientific">viral metagenome</name>
    <dbReference type="NCBI Taxonomy" id="1070528"/>
    <lineage>
        <taxon>unclassified sequences</taxon>
        <taxon>metagenomes</taxon>
        <taxon>organismal metagenomes</taxon>
    </lineage>
</organism>
<proteinExistence type="predicted"/>
<reference evidence="2" key="1">
    <citation type="submission" date="2017-04" db="EMBL/GenBank/DDBJ databases">
        <title>Unveiling RNA virosphere associated with marine microorganisms.</title>
        <authorList>
            <person name="Urayama S."/>
            <person name="Takaki Y."/>
            <person name="Nishi S."/>
            <person name="Yoshida Y."/>
            <person name="Deguchi S."/>
            <person name="Takai K."/>
            <person name="Nunoura T."/>
        </authorList>
    </citation>
    <scope>NUCLEOTIDE SEQUENCE</scope>
</reference>
<evidence type="ECO:0000313" key="2">
    <source>
        <dbReference type="EMBL" id="GBH22046.1"/>
    </source>
</evidence>
<feature type="transmembrane region" description="Helical" evidence="1">
    <location>
        <begin position="58"/>
        <end position="83"/>
    </location>
</feature>
<name>A0A2V0R9S4_9ZZZZ</name>
<dbReference type="EMBL" id="BDQA01000572">
    <property type="protein sequence ID" value="GBH22046.1"/>
    <property type="molecule type" value="Genomic_RNA"/>
</dbReference>
<dbReference type="AlphaFoldDB" id="A0A2V0R9S4"/>
<sequence>MAAPFPCPSHQGSTQASTRRAPTCLFASAFLNIAFLNQTMHDQNLGRNMRQNRTVGRWSTLAAAACLIVGVACTLTGCIGVAVGSYRSTARETNGLSRVSTARFFATGDAVNTVGTARLSATTRTTSIGLTDVEQVTTSSNLVPAIRAGVEGATKALVK</sequence>